<organism evidence="7 8">
    <name type="scientific">Polychaeton citri CBS 116435</name>
    <dbReference type="NCBI Taxonomy" id="1314669"/>
    <lineage>
        <taxon>Eukaryota</taxon>
        <taxon>Fungi</taxon>
        <taxon>Dikarya</taxon>
        <taxon>Ascomycota</taxon>
        <taxon>Pezizomycotina</taxon>
        <taxon>Dothideomycetes</taxon>
        <taxon>Dothideomycetidae</taxon>
        <taxon>Capnodiales</taxon>
        <taxon>Capnodiaceae</taxon>
        <taxon>Polychaeton</taxon>
    </lineage>
</organism>
<feature type="region of interest" description="Disordered" evidence="6">
    <location>
        <begin position="1"/>
        <end position="20"/>
    </location>
</feature>
<dbReference type="Proteomes" id="UP000799441">
    <property type="component" value="Unassembled WGS sequence"/>
</dbReference>
<feature type="compositionally biased region" description="Low complexity" evidence="6">
    <location>
        <begin position="336"/>
        <end position="347"/>
    </location>
</feature>
<feature type="compositionally biased region" description="Basic residues" evidence="6">
    <location>
        <begin position="11"/>
        <end position="20"/>
    </location>
</feature>
<evidence type="ECO:0000256" key="2">
    <source>
        <dbReference type="ARBA" id="ARBA00018339"/>
    </source>
</evidence>
<protein>
    <recommendedName>
        <fullName evidence="2 5">Ribosome biogenesis protein NOP53</fullName>
    </recommendedName>
</protein>
<gene>
    <name evidence="7" type="ORF">K431DRAFT_282464</name>
</gene>
<evidence type="ECO:0000256" key="6">
    <source>
        <dbReference type="SAM" id="MobiDB-lite"/>
    </source>
</evidence>
<evidence type="ECO:0000256" key="1">
    <source>
        <dbReference type="ARBA" id="ARBA00008838"/>
    </source>
</evidence>
<dbReference type="OrthoDB" id="5072at2759"/>
<keyword evidence="8" id="KW-1185">Reference proteome</keyword>
<dbReference type="GO" id="GO:0005654">
    <property type="term" value="C:nucleoplasm"/>
    <property type="evidence" value="ECO:0007669"/>
    <property type="project" value="UniProtKB-SubCell"/>
</dbReference>
<dbReference type="AlphaFoldDB" id="A0A9P4QCA8"/>
<dbReference type="InterPro" id="IPR011687">
    <property type="entry name" value="Nop53/GLTSCR2"/>
</dbReference>
<comment type="caution">
    <text evidence="7">The sequence shown here is derived from an EMBL/GenBank/DDBJ whole genome shotgun (WGS) entry which is preliminary data.</text>
</comment>
<keyword evidence="3 5" id="KW-0690">Ribosome biogenesis</keyword>
<feature type="region of interest" description="Disordered" evidence="6">
    <location>
        <begin position="169"/>
        <end position="205"/>
    </location>
</feature>
<evidence type="ECO:0000313" key="7">
    <source>
        <dbReference type="EMBL" id="KAF2723774.1"/>
    </source>
</evidence>
<comment type="function">
    <text evidence="5">May play a role in ribosome biogenesis.</text>
</comment>
<accession>A0A9P4QCA8</accession>
<comment type="similarity">
    <text evidence="1 5">Belongs to the NOP53 family.</text>
</comment>
<dbReference type="PIRSF" id="PIRSF017302">
    <property type="entry name" value="Gltscr2"/>
    <property type="match status" value="1"/>
</dbReference>
<dbReference type="GO" id="GO:0000027">
    <property type="term" value="P:ribosomal large subunit assembly"/>
    <property type="evidence" value="ECO:0007669"/>
    <property type="project" value="UniProtKB-UniRule"/>
</dbReference>
<reference evidence="7" key="1">
    <citation type="journal article" date="2020" name="Stud. Mycol.">
        <title>101 Dothideomycetes genomes: a test case for predicting lifestyles and emergence of pathogens.</title>
        <authorList>
            <person name="Haridas S."/>
            <person name="Albert R."/>
            <person name="Binder M."/>
            <person name="Bloem J."/>
            <person name="Labutti K."/>
            <person name="Salamov A."/>
            <person name="Andreopoulos B."/>
            <person name="Baker S."/>
            <person name="Barry K."/>
            <person name="Bills G."/>
            <person name="Bluhm B."/>
            <person name="Cannon C."/>
            <person name="Castanera R."/>
            <person name="Culley D."/>
            <person name="Daum C."/>
            <person name="Ezra D."/>
            <person name="Gonzalez J."/>
            <person name="Henrissat B."/>
            <person name="Kuo A."/>
            <person name="Liang C."/>
            <person name="Lipzen A."/>
            <person name="Lutzoni F."/>
            <person name="Magnuson J."/>
            <person name="Mondo S."/>
            <person name="Nolan M."/>
            <person name="Ohm R."/>
            <person name="Pangilinan J."/>
            <person name="Park H.-J."/>
            <person name="Ramirez L."/>
            <person name="Alfaro M."/>
            <person name="Sun H."/>
            <person name="Tritt A."/>
            <person name="Yoshinaga Y."/>
            <person name="Zwiers L.-H."/>
            <person name="Turgeon B."/>
            <person name="Goodwin S."/>
            <person name="Spatafora J."/>
            <person name="Crous P."/>
            <person name="Grigoriev I."/>
        </authorList>
    </citation>
    <scope>NUCLEOTIDE SEQUENCE</scope>
    <source>
        <strain evidence="7">CBS 116435</strain>
    </source>
</reference>
<evidence type="ECO:0000313" key="8">
    <source>
        <dbReference type="Proteomes" id="UP000799441"/>
    </source>
</evidence>
<feature type="compositionally biased region" description="Basic and acidic residues" evidence="6">
    <location>
        <begin position="288"/>
        <end position="318"/>
    </location>
</feature>
<feature type="region of interest" description="Disordered" evidence="6">
    <location>
        <begin position="335"/>
        <end position="358"/>
    </location>
</feature>
<comment type="subcellular location">
    <subcellularLocation>
        <location evidence="5">Nucleus</location>
        <location evidence="5">Nucleolus</location>
    </subcellularLocation>
    <subcellularLocation>
        <location evidence="5">Nucleus</location>
        <location evidence="5">Nucleoplasm</location>
    </subcellularLocation>
</comment>
<sequence>MTDTAPATHRQPSRKGKKAWRKNVDLTEVQQGLEEVRDEIIQGGIVAEKAADELFTTDVQGDEEIEAKTKPKKLLKADEIISERSLVPGLSRRKRKATVDAPIPGSIKKFRGNGAYVKHKDLKHLQDVADNKVALRVDDDDAHHDPWAVPTAPVQDPRFSFLEPARPIKEPVTKQHAPRALTANGKAVPHVAKPNAGKSYNPKATDYTDLLNREGEAAVESERARLFAEAEAAERERRAVVEAAKVEAQDREEYATDYESAWESEWEGFQSEAEDQQGYTHKQHKRKTPAERNKVKARKEREAKEKWESKQRARDVQEQRIQQIIKETATKEKARQQLSALALQQDSSDSDSSGEQDKVQLVRRRFGTKQLPDAPLEVVLPDELEDSLRRLKPEGNLLTDRYRNLLINGKVEVRKRIGQVKQPKRDITEKWSYKDWQLK</sequence>
<evidence type="ECO:0000256" key="4">
    <source>
        <dbReference type="ARBA" id="ARBA00023242"/>
    </source>
</evidence>
<dbReference type="GO" id="GO:0006364">
    <property type="term" value="P:rRNA processing"/>
    <property type="evidence" value="ECO:0007669"/>
    <property type="project" value="TreeGrafter"/>
</dbReference>
<dbReference type="PANTHER" id="PTHR14211:SF7">
    <property type="entry name" value="RIBOSOME BIOGENESIS PROTEIN NOP53"/>
    <property type="match status" value="1"/>
</dbReference>
<keyword evidence="4 5" id="KW-0539">Nucleus</keyword>
<dbReference type="PANTHER" id="PTHR14211">
    <property type="entry name" value="GLIOMA SUPPRESSOR CANDIDATE REGION GENE 2"/>
    <property type="match status" value="1"/>
</dbReference>
<dbReference type="EMBL" id="MU003774">
    <property type="protein sequence ID" value="KAF2723774.1"/>
    <property type="molecule type" value="Genomic_DNA"/>
</dbReference>
<dbReference type="Pfam" id="PF07767">
    <property type="entry name" value="Nop53"/>
    <property type="match status" value="1"/>
</dbReference>
<dbReference type="GO" id="GO:0008097">
    <property type="term" value="F:5S rRNA binding"/>
    <property type="evidence" value="ECO:0007669"/>
    <property type="project" value="TreeGrafter"/>
</dbReference>
<name>A0A9P4QCA8_9PEZI</name>
<feature type="region of interest" description="Disordered" evidence="6">
    <location>
        <begin position="247"/>
        <end position="319"/>
    </location>
</feature>
<evidence type="ECO:0000256" key="3">
    <source>
        <dbReference type="ARBA" id="ARBA00022517"/>
    </source>
</evidence>
<proteinExistence type="inferred from homology"/>
<dbReference type="GO" id="GO:0005730">
    <property type="term" value="C:nucleolus"/>
    <property type="evidence" value="ECO:0007669"/>
    <property type="project" value="UniProtKB-SubCell"/>
</dbReference>
<evidence type="ECO:0000256" key="5">
    <source>
        <dbReference type="PIRNR" id="PIRNR017302"/>
    </source>
</evidence>